<reference evidence="6 7" key="1">
    <citation type="submission" date="2021-03" db="EMBL/GenBank/DDBJ databases">
        <title>Genomic Encyclopedia of Type Strains, Phase IV (KMG-IV): sequencing the most valuable type-strain genomes for metagenomic binning, comparative biology and taxonomic classification.</title>
        <authorList>
            <person name="Goeker M."/>
        </authorList>
    </citation>
    <scope>NUCLEOTIDE SEQUENCE [LARGE SCALE GENOMIC DNA]</scope>
    <source>
        <strain evidence="6 7">DSM 101872</strain>
    </source>
</reference>
<dbReference type="InterPro" id="IPR005119">
    <property type="entry name" value="LysR_subst-bd"/>
</dbReference>
<dbReference type="InterPro" id="IPR036388">
    <property type="entry name" value="WH-like_DNA-bd_sf"/>
</dbReference>
<dbReference type="PANTHER" id="PTHR30419">
    <property type="entry name" value="HTH-TYPE TRANSCRIPTIONAL REGULATOR YBHD"/>
    <property type="match status" value="1"/>
</dbReference>
<dbReference type="RefSeq" id="WP_209685657.1">
    <property type="nucleotide sequence ID" value="NZ_JAGGLU010000001.1"/>
</dbReference>
<accession>A0ABS4MCK3</accession>
<feature type="domain" description="HTH lysR-type" evidence="5">
    <location>
        <begin position="1"/>
        <end position="58"/>
    </location>
</feature>
<evidence type="ECO:0000256" key="1">
    <source>
        <dbReference type="ARBA" id="ARBA00009437"/>
    </source>
</evidence>
<name>A0ABS4MCK3_9LACO</name>
<dbReference type="EMBL" id="JAGGLU010000001">
    <property type="protein sequence ID" value="MBP2057124.1"/>
    <property type="molecule type" value="Genomic_DNA"/>
</dbReference>
<comment type="similarity">
    <text evidence="1">Belongs to the LysR transcriptional regulatory family.</text>
</comment>
<dbReference type="InterPro" id="IPR050950">
    <property type="entry name" value="HTH-type_LysR_regulators"/>
</dbReference>
<keyword evidence="3 6" id="KW-0238">DNA-binding</keyword>
<keyword evidence="7" id="KW-1185">Reference proteome</keyword>
<dbReference type="Proteomes" id="UP001519292">
    <property type="component" value="Unassembled WGS sequence"/>
</dbReference>
<dbReference type="SUPFAM" id="SSF46785">
    <property type="entry name" value="Winged helix' DNA-binding domain"/>
    <property type="match status" value="1"/>
</dbReference>
<dbReference type="GO" id="GO:0003677">
    <property type="term" value="F:DNA binding"/>
    <property type="evidence" value="ECO:0007669"/>
    <property type="project" value="UniProtKB-KW"/>
</dbReference>
<dbReference type="Pfam" id="PF00126">
    <property type="entry name" value="HTH_1"/>
    <property type="match status" value="1"/>
</dbReference>
<evidence type="ECO:0000313" key="6">
    <source>
        <dbReference type="EMBL" id="MBP2057124.1"/>
    </source>
</evidence>
<evidence type="ECO:0000313" key="7">
    <source>
        <dbReference type="Proteomes" id="UP001519292"/>
    </source>
</evidence>
<dbReference type="Gene3D" id="3.40.190.290">
    <property type="match status" value="1"/>
</dbReference>
<evidence type="ECO:0000256" key="2">
    <source>
        <dbReference type="ARBA" id="ARBA00023015"/>
    </source>
</evidence>
<proteinExistence type="inferred from homology"/>
<organism evidence="6 7">
    <name type="scientific">Lactobacillus colini</name>
    <dbReference type="NCBI Taxonomy" id="1819254"/>
    <lineage>
        <taxon>Bacteria</taxon>
        <taxon>Bacillati</taxon>
        <taxon>Bacillota</taxon>
        <taxon>Bacilli</taxon>
        <taxon>Lactobacillales</taxon>
        <taxon>Lactobacillaceae</taxon>
        <taxon>Lactobacillus</taxon>
    </lineage>
</organism>
<sequence>MDLKHLDYLLTIVKYKNITQAADELYITPSALSKYLTNLENEIKLPIFYRNGHTLELTKYGKVLVRNLNEIEQINSKIDAELADMSSQFSSRFRIGFQTSIDNFIIRPIFNKMLNKFPAIKYSLVREHQENLVDKIKNYELDAAIVTLDEDLPNLAVDELVESEFVLVTNKAIKLPFWQENRKYPLVKFSDIKNYPLVSVVPGRRFGDYVLKYFSDNSAKLDPKIQVSTTDIALDLVSKDNYCTFASELFVKKSHYDNLECFSFGKYPVINKFCLITRKHKYSMISKEEDYFRKLCHDEFILL</sequence>
<evidence type="ECO:0000259" key="5">
    <source>
        <dbReference type="PROSITE" id="PS50931"/>
    </source>
</evidence>
<dbReference type="Gene3D" id="1.10.10.10">
    <property type="entry name" value="Winged helix-like DNA-binding domain superfamily/Winged helix DNA-binding domain"/>
    <property type="match status" value="1"/>
</dbReference>
<dbReference type="InterPro" id="IPR000847">
    <property type="entry name" value="LysR_HTH_N"/>
</dbReference>
<dbReference type="SUPFAM" id="SSF53850">
    <property type="entry name" value="Periplasmic binding protein-like II"/>
    <property type="match status" value="1"/>
</dbReference>
<evidence type="ECO:0000256" key="3">
    <source>
        <dbReference type="ARBA" id="ARBA00023125"/>
    </source>
</evidence>
<dbReference type="Pfam" id="PF03466">
    <property type="entry name" value="LysR_substrate"/>
    <property type="match status" value="1"/>
</dbReference>
<evidence type="ECO:0000256" key="4">
    <source>
        <dbReference type="ARBA" id="ARBA00023163"/>
    </source>
</evidence>
<dbReference type="PROSITE" id="PS50931">
    <property type="entry name" value="HTH_LYSR"/>
    <property type="match status" value="1"/>
</dbReference>
<comment type="caution">
    <text evidence="6">The sequence shown here is derived from an EMBL/GenBank/DDBJ whole genome shotgun (WGS) entry which is preliminary data.</text>
</comment>
<dbReference type="InterPro" id="IPR036390">
    <property type="entry name" value="WH_DNA-bd_sf"/>
</dbReference>
<keyword evidence="2" id="KW-0805">Transcription regulation</keyword>
<dbReference type="CDD" id="cd05466">
    <property type="entry name" value="PBP2_LTTR_substrate"/>
    <property type="match status" value="1"/>
</dbReference>
<protein>
    <submittedName>
        <fullName evidence="6">DNA-binding transcriptional LysR family regulator</fullName>
    </submittedName>
</protein>
<gene>
    <name evidence="6" type="ORF">J2Z60_000286</name>
</gene>
<keyword evidence="4" id="KW-0804">Transcription</keyword>